<evidence type="ECO:0000256" key="7">
    <source>
        <dbReference type="ARBA" id="ARBA00023136"/>
    </source>
</evidence>
<feature type="domain" description="Major facilitator superfamily (MFS) profile" evidence="9">
    <location>
        <begin position="14"/>
        <end position="393"/>
    </location>
</feature>
<organism evidence="10 11">
    <name type="scientific">Alkalihalobacterium chitinilyticum</name>
    <dbReference type="NCBI Taxonomy" id="2980103"/>
    <lineage>
        <taxon>Bacteria</taxon>
        <taxon>Bacillati</taxon>
        <taxon>Bacillota</taxon>
        <taxon>Bacilli</taxon>
        <taxon>Bacillales</taxon>
        <taxon>Bacillaceae</taxon>
        <taxon>Alkalihalobacterium</taxon>
    </lineage>
</organism>
<accession>A0ABT5VLB3</accession>
<gene>
    <name evidence="10" type="ORF">N7Z68_23260</name>
</gene>
<keyword evidence="7 8" id="KW-0472">Membrane</keyword>
<name>A0ABT5VLB3_9BACI</name>
<evidence type="ECO:0000256" key="4">
    <source>
        <dbReference type="ARBA" id="ARBA00022475"/>
    </source>
</evidence>
<dbReference type="EMBL" id="JAOTPO010000029">
    <property type="protein sequence ID" value="MDE5416224.1"/>
    <property type="molecule type" value="Genomic_DNA"/>
</dbReference>
<keyword evidence="4" id="KW-1003">Cell membrane</keyword>
<dbReference type="Gene3D" id="1.20.1250.20">
    <property type="entry name" value="MFS general substrate transporter like domains"/>
    <property type="match status" value="1"/>
</dbReference>
<keyword evidence="3" id="KW-0813">Transport</keyword>
<sequence>MTHITKDHSSYYKTIIALFSGSFVSFMILYSMQTLIPVFSNEFEVTPAVASLALSITTGFLAVTMLVTAIVSDSTGRKRMMTWALLLSSLLCILTAFSSNFTSLLAIRALQGIALAGFPGIAMTYVSEEFHPKTLGVVMGIYVSGTTLGGLSGRLITGVLTDWFSWQVAVGTIGGVSVLLSILFWTMLPVDIHSTRSKYTIKKLIPSLMSQLKDRKLLALFIISFVLMGGFVTVYNYISFVLMAAPYYLSQSIIGLVFLIYLVGTFSSTYMGKVSDQFGKQQMLPVTIMIMLIGAVLTLSSNLWLILFALAVFTFGFFGSHSIASSMVGQLATNYKSQAASLYLLCYYLGSSVIGTSGGMIWVMFDWTGIVLTICGLILIALLMVVWIRVELRREVRVGDESQVV</sequence>
<comment type="subcellular location">
    <subcellularLocation>
        <location evidence="1">Cell membrane</location>
        <topology evidence="1">Multi-pass membrane protein</topology>
    </subcellularLocation>
</comment>
<dbReference type="InterPro" id="IPR011701">
    <property type="entry name" value="MFS"/>
</dbReference>
<feature type="transmembrane region" description="Helical" evidence="8">
    <location>
        <begin position="105"/>
        <end position="125"/>
    </location>
</feature>
<dbReference type="InterPro" id="IPR036259">
    <property type="entry name" value="MFS_trans_sf"/>
</dbReference>
<dbReference type="PROSITE" id="PS50850">
    <property type="entry name" value="MFS"/>
    <property type="match status" value="1"/>
</dbReference>
<protein>
    <submittedName>
        <fullName evidence="10">MFS transporter</fullName>
    </submittedName>
</protein>
<evidence type="ECO:0000256" key="2">
    <source>
        <dbReference type="ARBA" id="ARBA00008335"/>
    </source>
</evidence>
<dbReference type="Pfam" id="PF07690">
    <property type="entry name" value="MFS_1"/>
    <property type="match status" value="2"/>
</dbReference>
<feature type="transmembrane region" description="Helical" evidence="8">
    <location>
        <begin position="163"/>
        <end position="188"/>
    </location>
</feature>
<evidence type="ECO:0000313" key="10">
    <source>
        <dbReference type="EMBL" id="MDE5416224.1"/>
    </source>
</evidence>
<feature type="transmembrane region" description="Helical" evidence="8">
    <location>
        <begin position="217"/>
        <end position="238"/>
    </location>
</feature>
<evidence type="ECO:0000259" key="9">
    <source>
        <dbReference type="PROSITE" id="PS50850"/>
    </source>
</evidence>
<feature type="transmembrane region" description="Helical" evidence="8">
    <location>
        <begin position="283"/>
        <end position="300"/>
    </location>
</feature>
<keyword evidence="11" id="KW-1185">Reference proteome</keyword>
<feature type="transmembrane region" description="Helical" evidence="8">
    <location>
        <begin position="12"/>
        <end position="32"/>
    </location>
</feature>
<dbReference type="CDD" id="cd17324">
    <property type="entry name" value="MFS_NepI_like"/>
    <property type="match status" value="1"/>
</dbReference>
<comment type="similarity">
    <text evidence="2">Belongs to the major facilitator superfamily.</text>
</comment>
<feature type="transmembrane region" description="Helical" evidence="8">
    <location>
        <begin position="340"/>
        <end position="363"/>
    </location>
</feature>
<dbReference type="Proteomes" id="UP001148125">
    <property type="component" value="Unassembled WGS sequence"/>
</dbReference>
<evidence type="ECO:0000256" key="1">
    <source>
        <dbReference type="ARBA" id="ARBA00004651"/>
    </source>
</evidence>
<dbReference type="PANTHER" id="PTHR43271:SF1">
    <property type="entry name" value="INNER MEMBRANE TRANSPORT PROTEIN YNFM"/>
    <property type="match status" value="1"/>
</dbReference>
<feature type="transmembrane region" description="Helical" evidence="8">
    <location>
        <begin position="250"/>
        <end position="271"/>
    </location>
</feature>
<keyword evidence="6 8" id="KW-1133">Transmembrane helix</keyword>
<proteinExistence type="inferred from homology"/>
<evidence type="ECO:0000256" key="8">
    <source>
        <dbReference type="SAM" id="Phobius"/>
    </source>
</evidence>
<reference evidence="10" key="1">
    <citation type="submission" date="2024-05" db="EMBL/GenBank/DDBJ databases">
        <title>Alkalihalobacillus sp. strain MEB203 novel alkaliphilic bacterium from Lonar Lake, India.</title>
        <authorList>
            <person name="Joshi A."/>
            <person name="Thite S."/>
            <person name="Mengade P."/>
        </authorList>
    </citation>
    <scope>NUCLEOTIDE SEQUENCE</scope>
    <source>
        <strain evidence="10">MEB 203</strain>
    </source>
</reference>
<evidence type="ECO:0000256" key="5">
    <source>
        <dbReference type="ARBA" id="ARBA00022692"/>
    </source>
</evidence>
<dbReference type="SUPFAM" id="SSF103473">
    <property type="entry name" value="MFS general substrate transporter"/>
    <property type="match status" value="1"/>
</dbReference>
<comment type="caution">
    <text evidence="10">The sequence shown here is derived from an EMBL/GenBank/DDBJ whole genome shotgun (WGS) entry which is preliminary data.</text>
</comment>
<dbReference type="RefSeq" id="WP_275120814.1">
    <property type="nucleotide sequence ID" value="NZ_JAOTPO010000029.1"/>
</dbReference>
<feature type="transmembrane region" description="Helical" evidence="8">
    <location>
        <begin position="369"/>
        <end position="388"/>
    </location>
</feature>
<feature type="transmembrane region" description="Helical" evidence="8">
    <location>
        <begin position="137"/>
        <end position="157"/>
    </location>
</feature>
<dbReference type="PANTHER" id="PTHR43271">
    <property type="entry name" value="BLL2771 PROTEIN"/>
    <property type="match status" value="1"/>
</dbReference>
<evidence type="ECO:0000256" key="3">
    <source>
        <dbReference type="ARBA" id="ARBA00022448"/>
    </source>
</evidence>
<feature type="transmembrane region" description="Helical" evidence="8">
    <location>
        <begin position="306"/>
        <end position="328"/>
    </location>
</feature>
<dbReference type="InterPro" id="IPR020846">
    <property type="entry name" value="MFS_dom"/>
</dbReference>
<evidence type="ECO:0000256" key="6">
    <source>
        <dbReference type="ARBA" id="ARBA00022989"/>
    </source>
</evidence>
<feature type="transmembrane region" description="Helical" evidence="8">
    <location>
        <begin position="83"/>
        <end position="99"/>
    </location>
</feature>
<feature type="transmembrane region" description="Helical" evidence="8">
    <location>
        <begin position="52"/>
        <end position="71"/>
    </location>
</feature>
<evidence type="ECO:0000313" key="11">
    <source>
        <dbReference type="Proteomes" id="UP001148125"/>
    </source>
</evidence>
<keyword evidence="5 8" id="KW-0812">Transmembrane</keyword>